<dbReference type="EMBL" id="MPGH01000007">
    <property type="protein sequence ID" value="OLN97673.1"/>
    <property type="molecule type" value="Genomic_DNA"/>
</dbReference>
<keyword evidence="3" id="KW-1185">Reference proteome</keyword>
<sequence>MSPSRHRHNGRRPCSWWQAHDRQLSRSSTLKPSWATPGLVLQPLLCLSSSRSSDTTGRSSPQPTAKYPVHPAQLTPSSLRSRVDTSTWQTAANLRPSQQIVLNCFDALEETQALSNHLYCAQGLVPSLPARMTRDENQTKDLTRSLKKTSVELSTILRNHKDDSLTDLVSSSNARCTYVAPRVQGGVGNNQHVETFLKTQAREANLQRPGSLARTYTGHGAADRGMAKRLFNASTRFHKSILAAEHFFNIYGFFRLLTTIKATNSRAAHIGRILRQDKSRSIQ</sequence>
<protein>
    <submittedName>
        <fullName evidence="2">Uncharacterized protein</fullName>
    </submittedName>
</protein>
<dbReference type="AlphaFoldDB" id="A0A1Q8S887"/>
<dbReference type="GO" id="GO:0016740">
    <property type="term" value="F:transferase activity"/>
    <property type="evidence" value="ECO:0007669"/>
    <property type="project" value="InterPro"/>
</dbReference>
<evidence type="ECO:0000313" key="3">
    <source>
        <dbReference type="Proteomes" id="UP000186583"/>
    </source>
</evidence>
<reference evidence="2 3" key="1">
    <citation type="submission" date="2016-11" db="EMBL/GenBank/DDBJ databases">
        <title>Draft Genome Assembly of Colletotrichum chlorophyti a pathogen of herbaceous plants.</title>
        <authorList>
            <person name="Gan P."/>
            <person name="Narusaka M."/>
            <person name="Tsushima A."/>
            <person name="Narusaka Y."/>
            <person name="Takano Y."/>
            <person name="Shirasu K."/>
        </authorList>
    </citation>
    <scope>NUCLEOTIDE SEQUENCE [LARGE SCALE GENOMIC DNA]</scope>
    <source>
        <strain evidence="2 3">NTL11</strain>
    </source>
</reference>
<gene>
    <name evidence="2" type="ORF">CCHL11_09621</name>
</gene>
<accession>A0A1Q8S887</accession>
<evidence type="ECO:0000256" key="1">
    <source>
        <dbReference type="SAM" id="MobiDB-lite"/>
    </source>
</evidence>
<feature type="region of interest" description="Disordered" evidence="1">
    <location>
        <begin position="50"/>
        <end position="82"/>
    </location>
</feature>
<evidence type="ECO:0000313" key="2">
    <source>
        <dbReference type="EMBL" id="OLN97673.1"/>
    </source>
</evidence>
<comment type="caution">
    <text evidence="2">The sequence shown here is derived from an EMBL/GenBank/DDBJ whole genome shotgun (WGS) entry which is preliminary data.</text>
</comment>
<dbReference type="Proteomes" id="UP000186583">
    <property type="component" value="Unassembled WGS sequence"/>
</dbReference>
<dbReference type="Gene3D" id="3.30.70.3290">
    <property type="match status" value="1"/>
</dbReference>
<feature type="compositionally biased region" description="Low complexity" evidence="1">
    <location>
        <begin position="50"/>
        <end position="60"/>
    </location>
</feature>
<proteinExistence type="predicted"/>
<name>A0A1Q8S887_9PEZI</name>
<dbReference type="Gene3D" id="3.40.366.10">
    <property type="entry name" value="Malonyl-Coenzyme A Acyl Carrier Protein, domain 2"/>
    <property type="match status" value="1"/>
</dbReference>
<organism evidence="2 3">
    <name type="scientific">Colletotrichum chlorophyti</name>
    <dbReference type="NCBI Taxonomy" id="708187"/>
    <lineage>
        <taxon>Eukaryota</taxon>
        <taxon>Fungi</taxon>
        <taxon>Dikarya</taxon>
        <taxon>Ascomycota</taxon>
        <taxon>Pezizomycotina</taxon>
        <taxon>Sordariomycetes</taxon>
        <taxon>Hypocreomycetidae</taxon>
        <taxon>Glomerellales</taxon>
        <taxon>Glomerellaceae</taxon>
        <taxon>Colletotrichum</taxon>
    </lineage>
</organism>
<dbReference type="InterPro" id="IPR001227">
    <property type="entry name" value="Ac_transferase_dom_sf"/>
</dbReference>